<evidence type="ECO:0000256" key="1">
    <source>
        <dbReference type="SAM" id="MobiDB-lite"/>
    </source>
</evidence>
<feature type="transmembrane region" description="Helical" evidence="2">
    <location>
        <begin position="129"/>
        <end position="149"/>
    </location>
</feature>
<keyword evidence="2" id="KW-1133">Transmembrane helix</keyword>
<name>A0A6J4PSE6_9PSEU</name>
<sequence length="221" mass="22775">MSLHPLLRRLVVVGAPAVLAGLMVFHSVPGAFAGVDGLVTFIELHMVMLVLFALTAWAGWLLLDGVTGADAAVARLALGLFVPFYAAYDGMLGIARSLVYIRAEQTGGAEGEVLTAAARSLGGYSATGLVVEIGTWAWIVGVLGLAVTVARTRRQFLPAALLVPAAVALYWDHPAPAGTIAFGSFALAALWLELRPAGRPRAAGGGDGLDPVAQPGLGQQP</sequence>
<gene>
    <name evidence="3" type="ORF">AVDCRST_MAG66-2503</name>
</gene>
<protein>
    <submittedName>
        <fullName evidence="3">Uncharacterized protein</fullName>
    </submittedName>
</protein>
<accession>A0A6J4PSE6</accession>
<keyword evidence="2" id="KW-0472">Membrane</keyword>
<proteinExistence type="predicted"/>
<evidence type="ECO:0000313" key="3">
    <source>
        <dbReference type="EMBL" id="CAA9418551.1"/>
    </source>
</evidence>
<dbReference type="AlphaFoldDB" id="A0A6J4PSE6"/>
<feature type="transmembrane region" description="Helical" evidence="2">
    <location>
        <begin position="43"/>
        <end position="63"/>
    </location>
</feature>
<evidence type="ECO:0000256" key="2">
    <source>
        <dbReference type="SAM" id="Phobius"/>
    </source>
</evidence>
<feature type="transmembrane region" description="Helical" evidence="2">
    <location>
        <begin position="72"/>
        <end position="88"/>
    </location>
</feature>
<organism evidence="3">
    <name type="scientific">uncultured Pseudonocardia sp</name>
    <dbReference type="NCBI Taxonomy" id="211455"/>
    <lineage>
        <taxon>Bacteria</taxon>
        <taxon>Bacillati</taxon>
        <taxon>Actinomycetota</taxon>
        <taxon>Actinomycetes</taxon>
        <taxon>Pseudonocardiales</taxon>
        <taxon>Pseudonocardiaceae</taxon>
        <taxon>Pseudonocardia</taxon>
        <taxon>environmental samples</taxon>
    </lineage>
</organism>
<feature type="region of interest" description="Disordered" evidence="1">
    <location>
        <begin position="202"/>
        <end position="221"/>
    </location>
</feature>
<keyword evidence="2" id="KW-0812">Transmembrane</keyword>
<dbReference type="EMBL" id="CADCUS010000362">
    <property type="protein sequence ID" value="CAA9418551.1"/>
    <property type="molecule type" value="Genomic_DNA"/>
</dbReference>
<feature type="transmembrane region" description="Helical" evidence="2">
    <location>
        <begin position="177"/>
        <end position="194"/>
    </location>
</feature>
<reference evidence="3" key="1">
    <citation type="submission" date="2020-02" db="EMBL/GenBank/DDBJ databases">
        <authorList>
            <person name="Meier V. D."/>
        </authorList>
    </citation>
    <scope>NUCLEOTIDE SEQUENCE</scope>
    <source>
        <strain evidence="3">AVDCRST_MAG66</strain>
    </source>
</reference>